<feature type="binding site" evidence="9">
    <location>
        <position position="259"/>
    </location>
    <ligand>
        <name>glyoxylate</name>
        <dbReference type="ChEBI" id="CHEBI:36655"/>
    </ligand>
</feature>
<dbReference type="GO" id="GO:0005777">
    <property type="term" value="C:peroxisome"/>
    <property type="evidence" value="ECO:0007669"/>
    <property type="project" value="UniProtKB-ARBA"/>
</dbReference>
<dbReference type="InterPro" id="IPR012133">
    <property type="entry name" value="Alpha-hydoxy_acid_DH_FMN"/>
</dbReference>
<feature type="binding site" evidence="9">
    <location>
        <begin position="314"/>
        <end position="315"/>
    </location>
    <ligand>
        <name>FMN</name>
        <dbReference type="ChEBI" id="CHEBI:58210"/>
    </ligand>
</feature>
<dbReference type="SUPFAM" id="SSF51395">
    <property type="entry name" value="FMN-linked oxidoreductases"/>
    <property type="match status" value="1"/>
</dbReference>
<evidence type="ECO:0000256" key="4">
    <source>
        <dbReference type="ARBA" id="ARBA00023002"/>
    </source>
</evidence>
<reference evidence="11 12" key="1">
    <citation type="submission" date="2020-08" db="EMBL/GenBank/DDBJ databases">
        <authorList>
            <person name="Hejnol A."/>
        </authorList>
    </citation>
    <scope>NUCLEOTIDE SEQUENCE [LARGE SCALE GENOMIC DNA]</scope>
</reference>
<dbReference type="Proteomes" id="UP000549394">
    <property type="component" value="Unassembled WGS sequence"/>
</dbReference>
<dbReference type="PANTHER" id="PTHR10578">
    <property type="entry name" value="S -2-HYDROXY-ACID OXIDASE-RELATED"/>
    <property type="match status" value="1"/>
</dbReference>
<evidence type="ECO:0000256" key="8">
    <source>
        <dbReference type="PIRSR" id="PIRSR000138-1"/>
    </source>
</evidence>
<dbReference type="PROSITE" id="PS51349">
    <property type="entry name" value="FMN_HYDROXY_ACID_DH_2"/>
    <property type="match status" value="1"/>
</dbReference>
<dbReference type="PIRSF" id="PIRSF000138">
    <property type="entry name" value="Al-hdrx_acd_dh"/>
    <property type="match status" value="1"/>
</dbReference>
<comment type="catalytic activity">
    <reaction evidence="6">
        <text>a (2S)-2-hydroxycarboxylate + O2 = a 2-oxocarboxylate + H2O2</text>
        <dbReference type="Rhea" id="RHEA:16789"/>
        <dbReference type="ChEBI" id="CHEBI:15379"/>
        <dbReference type="ChEBI" id="CHEBI:16240"/>
        <dbReference type="ChEBI" id="CHEBI:35179"/>
        <dbReference type="ChEBI" id="CHEBI:58123"/>
        <dbReference type="EC" id="1.1.3.15"/>
    </reaction>
    <physiologicalReaction direction="left-to-right" evidence="6">
        <dbReference type="Rhea" id="RHEA:16790"/>
    </physiologicalReaction>
</comment>
<keyword evidence="4" id="KW-0560">Oxidoreductase</keyword>
<feature type="binding site" evidence="9">
    <location>
        <position position="262"/>
    </location>
    <ligand>
        <name>glyoxylate</name>
        <dbReference type="ChEBI" id="CHEBI:36655"/>
    </ligand>
</feature>
<comment type="cofactor">
    <cofactor evidence="1">
        <name>FMN</name>
        <dbReference type="ChEBI" id="CHEBI:58210"/>
    </cofactor>
</comment>
<dbReference type="InterPro" id="IPR008259">
    <property type="entry name" value="FMN_hydac_DH_AS"/>
</dbReference>
<dbReference type="GO" id="GO:0010181">
    <property type="term" value="F:FMN binding"/>
    <property type="evidence" value="ECO:0007669"/>
    <property type="project" value="InterPro"/>
</dbReference>
<dbReference type="PANTHER" id="PTHR10578:SF107">
    <property type="entry name" value="2-HYDROXYACID OXIDASE 1"/>
    <property type="match status" value="1"/>
</dbReference>
<feature type="active site" description="Proton acceptor" evidence="8">
    <location>
        <position position="259"/>
    </location>
</feature>
<keyword evidence="2 9" id="KW-0285">Flavoprotein</keyword>
<dbReference type="GO" id="GO:0003973">
    <property type="term" value="F:(S)-2-hydroxy-acid oxidase activity"/>
    <property type="evidence" value="ECO:0007669"/>
    <property type="project" value="UniProtKB-EC"/>
</dbReference>
<evidence type="ECO:0000256" key="9">
    <source>
        <dbReference type="PIRSR" id="PIRSR000138-2"/>
    </source>
</evidence>
<dbReference type="Pfam" id="PF01070">
    <property type="entry name" value="FMN_dh"/>
    <property type="match status" value="1"/>
</dbReference>
<protein>
    <submittedName>
        <fullName evidence="11">DgyrCDS979</fullName>
    </submittedName>
</protein>
<dbReference type="EMBL" id="CAJFCJ010000002">
    <property type="protein sequence ID" value="CAD5111693.1"/>
    <property type="molecule type" value="Genomic_DNA"/>
</dbReference>
<dbReference type="AlphaFoldDB" id="A0A7I8V641"/>
<evidence type="ECO:0000256" key="5">
    <source>
        <dbReference type="ARBA" id="ARBA00024042"/>
    </source>
</evidence>
<proteinExistence type="inferred from homology"/>
<evidence type="ECO:0000256" key="2">
    <source>
        <dbReference type="ARBA" id="ARBA00022630"/>
    </source>
</evidence>
<evidence type="ECO:0000313" key="11">
    <source>
        <dbReference type="EMBL" id="CAD5111693.1"/>
    </source>
</evidence>
<feature type="binding site" evidence="9">
    <location>
        <position position="257"/>
    </location>
    <ligand>
        <name>FMN</name>
        <dbReference type="ChEBI" id="CHEBI:58210"/>
    </ligand>
</feature>
<comment type="catalytic activity">
    <reaction evidence="7">
        <text>2-hydroxyoctanoate + O2 = 2-oxooctanoate + H2O2</text>
        <dbReference type="Rhea" id="RHEA:67940"/>
        <dbReference type="ChEBI" id="CHEBI:15379"/>
        <dbReference type="ChEBI" id="CHEBI:16240"/>
        <dbReference type="ChEBI" id="CHEBI:133514"/>
        <dbReference type="ChEBI" id="CHEBI:176689"/>
    </reaction>
    <physiologicalReaction direction="left-to-right" evidence="7">
        <dbReference type="Rhea" id="RHEA:67941"/>
    </physiologicalReaction>
</comment>
<feature type="binding site" evidence="9">
    <location>
        <position position="235"/>
    </location>
    <ligand>
        <name>FMN</name>
        <dbReference type="ChEBI" id="CHEBI:58210"/>
    </ligand>
</feature>
<dbReference type="InterPro" id="IPR013785">
    <property type="entry name" value="Aldolase_TIM"/>
</dbReference>
<comment type="caution">
    <text evidence="11">The sequence shown here is derived from an EMBL/GenBank/DDBJ whole genome shotgun (WGS) entry which is preliminary data.</text>
</comment>
<sequence length="366" mass="39738">MTDETIFCIDDFERLARGGIQDETFQDYLYGGSGEGECHQRNIDSLKKILLAPRACAGITKRDLSKKMLGKTLSCPIGFAPTPARGWLYRGAEKCCMELACEEGASNCLTIFSASKMEEVVKGIPENEGVKLICTGFLGTEEHQLEVMERVEKAGLDGIVLNLDRAVPGRLRSEAGGPIKSAIMKKIGLPNLPKDLFQAYIKNENVDRTVFGDGCDTWEQVKWWKANSKLPLIIKGIARASDAQEAINAGVDAIWISNHGGRQLSDCPATIDLLKKIAPVVKGTGVELYIDGGFRTGSDILKAIALGADVVFLGRPVLSALACAGDDALREMLKILKKELDIAMGLCGISSLSQADESLLWYPKKK</sequence>
<dbReference type="Gene3D" id="3.20.20.70">
    <property type="entry name" value="Aldolase class I"/>
    <property type="match status" value="1"/>
</dbReference>
<dbReference type="OrthoDB" id="6274671at2759"/>
<dbReference type="InterPro" id="IPR000262">
    <property type="entry name" value="FMN-dep_DH"/>
</dbReference>
<evidence type="ECO:0000256" key="7">
    <source>
        <dbReference type="ARBA" id="ARBA00029327"/>
    </source>
</evidence>
<keyword evidence="12" id="KW-1185">Reference proteome</keyword>
<dbReference type="InterPro" id="IPR037396">
    <property type="entry name" value="FMN_HAD"/>
</dbReference>
<dbReference type="PROSITE" id="PS00557">
    <property type="entry name" value="FMN_HYDROXY_ACID_DH_1"/>
    <property type="match status" value="1"/>
</dbReference>
<evidence type="ECO:0000256" key="1">
    <source>
        <dbReference type="ARBA" id="ARBA00001917"/>
    </source>
</evidence>
<name>A0A7I8V641_9ANNE</name>
<feature type="binding site" evidence="9">
    <location>
        <position position="28"/>
    </location>
    <ligand>
        <name>glyoxylate</name>
        <dbReference type="ChEBI" id="CHEBI:36655"/>
    </ligand>
</feature>
<evidence type="ECO:0000313" key="12">
    <source>
        <dbReference type="Proteomes" id="UP000549394"/>
    </source>
</evidence>
<feature type="domain" description="FMN hydroxy acid dehydrogenase" evidence="10">
    <location>
        <begin position="1"/>
        <end position="365"/>
    </location>
</feature>
<evidence type="ECO:0000259" key="10">
    <source>
        <dbReference type="PROSITE" id="PS51349"/>
    </source>
</evidence>
<accession>A0A7I8V641</accession>
<evidence type="ECO:0000256" key="6">
    <source>
        <dbReference type="ARBA" id="ARBA00029325"/>
    </source>
</evidence>
<gene>
    <name evidence="11" type="ORF">DGYR_LOCUS944</name>
</gene>
<organism evidence="11 12">
    <name type="scientific">Dimorphilus gyrociliatus</name>
    <dbReference type="NCBI Taxonomy" id="2664684"/>
    <lineage>
        <taxon>Eukaryota</taxon>
        <taxon>Metazoa</taxon>
        <taxon>Spiralia</taxon>
        <taxon>Lophotrochozoa</taxon>
        <taxon>Annelida</taxon>
        <taxon>Polychaeta</taxon>
        <taxon>Polychaeta incertae sedis</taxon>
        <taxon>Dinophilidae</taxon>
        <taxon>Dimorphilus</taxon>
    </lineage>
</organism>
<feature type="binding site" evidence="9">
    <location>
        <begin position="291"/>
        <end position="295"/>
    </location>
    <ligand>
        <name>FMN</name>
        <dbReference type="ChEBI" id="CHEBI:58210"/>
    </ligand>
</feature>
<evidence type="ECO:0000256" key="3">
    <source>
        <dbReference type="ARBA" id="ARBA00022643"/>
    </source>
</evidence>
<keyword evidence="3 9" id="KW-0288">FMN</keyword>
<comment type="similarity">
    <text evidence="5">Belongs to the FMN-dependent alpha-hydroxy acid dehydrogenase family.</text>
</comment>
<dbReference type="CDD" id="cd02809">
    <property type="entry name" value="alpha_hydroxyacid_oxid_FMN"/>
    <property type="match status" value="1"/>
</dbReference>